<feature type="domain" description="F-box" evidence="1">
    <location>
        <begin position="1"/>
        <end position="35"/>
    </location>
</feature>
<dbReference type="GeneID" id="103337326"/>
<dbReference type="InterPro" id="IPR032675">
    <property type="entry name" value="LRR_dom_sf"/>
</dbReference>
<sequence length="482" mass="55975">MDRISELPHEILGSILSLLPLKEAVATSVLSRHWRYAWAWSTLTLDFDPEETLVGFKYHSRTLQNKKSHRYVNWVNRVVEQHSGPNIKLFRACFDLDRRFTSSIDKWIEFALKKRVQVLVLDFVKEYGINKDSYMFPRKLLGLEEGFASRRCVGLKSLKVLSFNFVDVTGEILEHFLSVCPFLERLSVSFVEKLVNLRVVGSSIALKYLKLEECDDLKRVEIYDTNLVSFIHTGTAIDLRLSNVPSLVEVAITSQRNDIARLCASTAFMRLAFTQLACCLYQLETLMINTQVAEYNKDYTFPILPNLKHLELTVEGDYKLSLSQLSSFMKASPYLQRLALKLRFWEEPFNEGRKIKKAAKCPHHYIKVVEVSGYCDRTNAVEHVMFLMENVVALEKLVIVPYWSWDCHHSGSESGKRERKKEAKSNGSFAECRSYLLDRFVGFLYSLVAKVLSSQEFVYERDQKRVLEMAPWTYWRFLDATR</sequence>
<dbReference type="InterPro" id="IPR053772">
    <property type="entry name" value="At1g61320/At1g61330-like"/>
</dbReference>
<accession>A0ABM0PF25</accession>
<evidence type="ECO:0000259" key="1">
    <source>
        <dbReference type="PROSITE" id="PS50181"/>
    </source>
</evidence>
<dbReference type="InterPro" id="IPR053781">
    <property type="entry name" value="F-box_AtFBL13-like"/>
</dbReference>
<dbReference type="Proteomes" id="UP000694861">
    <property type="component" value="Linkage group LG7"/>
</dbReference>
<dbReference type="SUPFAM" id="SSF52047">
    <property type="entry name" value="RNI-like"/>
    <property type="match status" value="1"/>
</dbReference>
<organism evidence="2 3">
    <name type="scientific">Prunus mume</name>
    <name type="common">Japanese apricot</name>
    <name type="synonym">Armeniaca mume</name>
    <dbReference type="NCBI Taxonomy" id="102107"/>
    <lineage>
        <taxon>Eukaryota</taxon>
        <taxon>Viridiplantae</taxon>
        <taxon>Streptophyta</taxon>
        <taxon>Embryophyta</taxon>
        <taxon>Tracheophyta</taxon>
        <taxon>Spermatophyta</taxon>
        <taxon>Magnoliopsida</taxon>
        <taxon>eudicotyledons</taxon>
        <taxon>Gunneridae</taxon>
        <taxon>Pentapetalae</taxon>
        <taxon>rosids</taxon>
        <taxon>fabids</taxon>
        <taxon>Rosales</taxon>
        <taxon>Rosaceae</taxon>
        <taxon>Amygdaloideae</taxon>
        <taxon>Amygdaleae</taxon>
        <taxon>Prunus</taxon>
    </lineage>
</organism>
<evidence type="ECO:0000313" key="2">
    <source>
        <dbReference type="Proteomes" id="UP000694861"/>
    </source>
</evidence>
<dbReference type="CDD" id="cd22160">
    <property type="entry name" value="F-box_AtFBL13-like"/>
    <property type="match status" value="1"/>
</dbReference>
<evidence type="ECO:0000313" key="3">
    <source>
        <dbReference type="RefSeq" id="XP_008238709.1"/>
    </source>
</evidence>
<dbReference type="Pfam" id="PF23622">
    <property type="entry name" value="LRR_At1g61320_AtMIF1"/>
    <property type="match status" value="1"/>
</dbReference>
<dbReference type="PANTHER" id="PTHR34145:SF68">
    <property type="entry name" value="FBD DOMAIN-CONTAINING PROTEIN"/>
    <property type="match status" value="1"/>
</dbReference>
<dbReference type="Gene3D" id="3.80.10.10">
    <property type="entry name" value="Ribonuclease Inhibitor"/>
    <property type="match status" value="1"/>
</dbReference>
<name>A0ABM0PF25_PRUMU</name>
<dbReference type="Pfam" id="PF00646">
    <property type="entry name" value="F-box"/>
    <property type="match status" value="1"/>
</dbReference>
<keyword evidence="2" id="KW-1185">Reference proteome</keyword>
<dbReference type="SMART" id="SM00256">
    <property type="entry name" value="FBOX"/>
    <property type="match status" value="1"/>
</dbReference>
<dbReference type="InterPro" id="IPR001810">
    <property type="entry name" value="F-box_dom"/>
</dbReference>
<proteinExistence type="predicted"/>
<dbReference type="PROSITE" id="PS50181">
    <property type="entry name" value="FBOX"/>
    <property type="match status" value="1"/>
</dbReference>
<dbReference type="InterPro" id="IPR036047">
    <property type="entry name" value="F-box-like_dom_sf"/>
</dbReference>
<dbReference type="InterPro" id="IPR055357">
    <property type="entry name" value="LRR_At1g61320_AtMIF1"/>
</dbReference>
<dbReference type="Gene3D" id="1.20.1280.50">
    <property type="match status" value="1"/>
</dbReference>
<dbReference type="PANTHER" id="PTHR34145">
    <property type="entry name" value="OS02G0105600 PROTEIN"/>
    <property type="match status" value="1"/>
</dbReference>
<dbReference type="RefSeq" id="XP_008238709.1">
    <property type="nucleotide sequence ID" value="XM_008240487.1"/>
</dbReference>
<reference evidence="2" key="1">
    <citation type="journal article" date="2012" name="Nat. Commun.">
        <title>The genome of Prunus mume.</title>
        <authorList>
            <person name="Zhang Q."/>
            <person name="Chen W."/>
            <person name="Sun L."/>
            <person name="Zhao F."/>
            <person name="Huang B."/>
            <person name="Yang W."/>
            <person name="Tao Y."/>
            <person name="Wang J."/>
            <person name="Yuan Z."/>
            <person name="Fan G."/>
            <person name="Xing Z."/>
            <person name="Han C."/>
            <person name="Pan H."/>
            <person name="Zhong X."/>
            <person name="Shi W."/>
            <person name="Liang X."/>
            <person name="Du D."/>
            <person name="Sun F."/>
            <person name="Xu Z."/>
            <person name="Hao R."/>
            <person name="Lv T."/>
            <person name="Lv Y."/>
            <person name="Zheng Z."/>
            <person name="Sun M."/>
            <person name="Luo L."/>
            <person name="Cai M."/>
            <person name="Gao Y."/>
            <person name="Wang J."/>
            <person name="Yin Y."/>
            <person name="Xu X."/>
            <person name="Cheng T."/>
            <person name="Wang J."/>
        </authorList>
    </citation>
    <scope>NUCLEOTIDE SEQUENCE [LARGE SCALE GENOMIC DNA]</scope>
</reference>
<protein>
    <submittedName>
        <fullName evidence="3">F-box/FBD/LRR-repeat protein At5g22700-like</fullName>
    </submittedName>
</protein>
<gene>
    <name evidence="3" type="primary">LOC103337326</name>
</gene>
<dbReference type="SUPFAM" id="SSF81383">
    <property type="entry name" value="F-box domain"/>
    <property type="match status" value="1"/>
</dbReference>
<reference evidence="3" key="2">
    <citation type="submission" date="2025-08" db="UniProtKB">
        <authorList>
            <consortium name="RefSeq"/>
        </authorList>
    </citation>
    <scope>IDENTIFICATION</scope>
</reference>